<comment type="similarity">
    <text evidence="2">Belongs to the beta sliding clamp family.</text>
</comment>
<evidence type="ECO:0000259" key="9">
    <source>
        <dbReference type="Pfam" id="PF00712"/>
    </source>
</evidence>
<dbReference type="InterPro" id="IPR022634">
    <property type="entry name" value="DNA_polIII_beta_N"/>
</dbReference>
<keyword evidence="8" id="KW-0238">DNA-binding</keyword>
<dbReference type="SMART" id="SM00480">
    <property type="entry name" value="POL3Bc"/>
    <property type="match status" value="1"/>
</dbReference>
<feature type="domain" description="DNA polymerase III beta sliding clamp N-terminal" evidence="9">
    <location>
        <begin position="1"/>
        <end position="123"/>
    </location>
</feature>
<sequence length="386" mass="42141">MKLLCSQTELHKSLQFVSRAVATRPTIPILNNILLNADARKGQLSIIGFDLSLGIQANLPASVEESGTVALPSRLFGEIISKLSDETPLSISNLNSNNQIEINSFSGTYQVRSIPADIFPKLPVVENGIPIRLEAESLIRGLRATLFASSNDEAKQILTGVHLQFNGQELECVATDGHRLAVLRLTHGVTDAGVNESGVTTENYAVTLPTRSLKELERLLSGCPSKEDIKLLYNEGQAMFIWSNQTLTSRTLEGIYPSYQNLIPTHFAQSITLDRKALIVALERVAVLAGKSNNIVKFICDSESNKLYISTDAQDIGSASESITVDFNGAPLQIAFNVQYLLDGLKVIADEIIQILCNASDTPAILTSQAEVRNFTYLIMPVQIRD</sequence>
<proteinExistence type="inferred from homology"/>
<dbReference type="EMBL" id="KX897545">
    <property type="protein sequence ID" value="APP88184.1"/>
    <property type="molecule type" value="Genomic_DNA"/>
</dbReference>
<evidence type="ECO:0000259" key="10">
    <source>
        <dbReference type="Pfam" id="PF02767"/>
    </source>
</evidence>
<keyword evidence="4" id="KW-0808">Transferase</keyword>
<dbReference type="Pfam" id="PF00712">
    <property type="entry name" value="DNA_pol3_beta"/>
    <property type="match status" value="1"/>
</dbReference>
<evidence type="ECO:0000256" key="7">
    <source>
        <dbReference type="ARBA" id="ARBA00022932"/>
    </source>
</evidence>
<dbReference type="InterPro" id="IPR022637">
    <property type="entry name" value="DNA_polIII_beta_cen"/>
</dbReference>
<keyword evidence="5" id="KW-0548">Nucleotidyltransferase</keyword>
<dbReference type="Pfam" id="PF02767">
    <property type="entry name" value="DNA_pol3_beta_2"/>
    <property type="match status" value="1"/>
</dbReference>
<evidence type="ECO:0000259" key="11">
    <source>
        <dbReference type="Pfam" id="PF02768"/>
    </source>
</evidence>
<dbReference type="Pfam" id="PF02768">
    <property type="entry name" value="DNA_pol3_beta_3"/>
    <property type="match status" value="1"/>
</dbReference>
<protein>
    <submittedName>
        <fullName evidence="12">DNA polymerase III subunit beta</fullName>
    </submittedName>
</protein>
<accession>A0A1L5YBY1</accession>
<feature type="domain" description="DNA polymerase III beta sliding clamp central" evidence="10">
    <location>
        <begin position="133"/>
        <end position="257"/>
    </location>
</feature>
<dbReference type="PIRSF" id="PIRSF000804">
    <property type="entry name" value="DNA_pol_III_b"/>
    <property type="match status" value="1"/>
</dbReference>
<dbReference type="InterPro" id="IPR001001">
    <property type="entry name" value="DNA_polIII_beta"/>
</dbReference>
<dbReference type="SUPFAM" id="SSF55979">
    <property type="entry name" value="DNA clamp"/>
    <property type="match status" value="3"/>
</dbReference>
<dbReference type="GO" id="GO:0009360">
    <property type="term" value="C:DNA polymerase III complex"/>
    <property type="evidence" value="ECO:0007669"/>
    <property type="project" value="InterPro"/>
</dbReference>
<dbReference type="GO" id="GO:0003887">
    <property type="term" value="F:DNA-directed DNA polymerase activity"/>
    <property type="evidence" value="ECO:0007669"/>
    <property type="project" value="UniProtKB-KW"/>
</dbReference>
<dbReference type="NCBIfam" id="TIGR00663">
    <property type="entry name" value="dnan"/>
    <property type="match status" value="1"/>
</dbReference>
<reference evidence="12" key="1">
    <citation type="journal article" date="2017" name="Protist">
        <title>Diversity of the Photosynthetic Paulinella Species, with the Description of Paulinella micropora sp. nov. and the Chromatophore Genome Sequence for strain KR01.</title>
        <authorList>
            <person name="Lhee D."/>
            <person name="Yang E.C."/>
            <person name="Kim J.I."/>
            <person name="Nakayama T."/>
            <person name="Zuccarello G."/>
            <person name="Andersen R.A."/>
            <person name="Yoon H.S."/>
        </authorList>
    </citation>
    <scope>NUCLEOTIDE SEQUENCE</scope>
    <source>
        <strain evidence="12">KR01</strain>
    </source>
</reference>
<keyword evidence="12" id="KW-0934">Plastid</keyword>
<dbReference type="AlphaFoldDB" id="A0A1L5YBY1"/>
<organism evidence="12">
    <name type="scientific">Paulinella micropora</name>
    <dbReference type="NCBI Taxonomy" id="1928728"/>
    <lineage>
        <taxon>Eukaryota</taxon>
        <taxon>Sar</taxon>
        <taxon>Rhizaria</taxon>
        <taxon>Cercozoa</taxon>
        <taxon>Imbricatea</taxon>
        <taxon>Silicofilosea</taxon>
        <taxon>Euglyphida</taxon>
        <taxon>Paulinellidae</taxon>
        <taxon>Paulinella</taxon>
    </lineage>
</organism>
<dbReference type="GO" id="GO:0003677">
    <property type="term" value="F:DNA binding"/>
    <property type="evidence" value="ECO:0007669"/>
    <property type="project" value="UniProtKB-KW"/>
</dbReference>
<geneLocation type="plastid" evidence="12"/>
<dbReference type="PANTHER" id="PTHR30478">
    <property type="entry name" value="DNA POLYMERASE III SUBUNIT BETA"/>
    <property type="match status" value="1"/>
</dbReference>
<evidence type="ECO:0000256" key="3">
    <source>
        <dbReference type="ARBA" id="ARBA00022490"/>
    </source>
</evidence>
<dbReference type="Gene3D" id="3.10.150.10">
    <property type="entry name" value="DNA Polymerase III, subunit A, domain 2"/>
    <property type="match status" value="1"/>
</dbReference>
<dbReference type="InterPro" id="IPR046938">
    <property type="entry name" value="DNA_clamp_sf"/>
</dbReference>
<evidence type="ECO:0000313" key="12">
    <source>
        <dbReference type="EMBL" id="APP88184.1"/>
    </source>
</evidence>
<dbReference type="InterPro" id="IPR022635">
    <property type="entry name" value="DNA_polIII_beta_C"/>
</dbReference>
<dbReference type="CDD" id="cd00140">
    <property type="entry name" value="beta_clamp"/>
    <property type="match status" value="1"/>
</dbReference>
<evidence type="ECO:0000256" key="4">
    <source>
        <dbReference type="ARBA" id="ARBA00022679"/>
    </source>
</evidence>
<evidence type="ECO:0000256" key="8">
    <source>
        <dbReference type="ARBA" id="ARBA00023125"/>
    </source>
</evidence>
<evidence type="ECO:0000256" key="6">
    <source>
        <dbReference type="ARBA" id="ARBA00022705"/>
    </source>
</evidence>
<dbReference type="PANTHER" id="PTHR30478:SF0">
    <property type="entry name" value="BETA SLIDING CLAMP"/>
    <property type="match status" value="1"/>
</dbReference>
<evidence type="ECO:0000256" key="1">
    <source>
        <dbReference type="ARBA" id="ARBA00004496"/>
    </source>
</evidence>
<gene>
    <name evidence="12" type="primary">dnaN</name>
    <name evidence="12" type="ORF">PCKR_398</name>
</gene>
<dbReference type="GO" id="GO:0006271">
    <property type="term" value="P:DNA strand elongation involved in DNA replication"/>
    <property type="evidence" value="ECO:0007669"/>
    <property type="project" value="TreeGrafter"/>
</dbReference>
<dbReference type="Gene3D" id="3.70.10.10">
    <property type="match status" value="1"/>
</dbReference>
<keyword evidence="6" id="KW-0235">DNA replication</keyword>
<dbReference type="GO" id="GO:0008408">
    <property type="term" value="F:3'-5' exonuclease activity"/>
    <property type="evidence" value="ECO:0007669"/>
    <property type="project" value="InterPro"/>
</dbReference>
<name>A0A1L5YBY1_9EUKA</name>
<comment type="subcellular location">
    <subcellularLocation>
        <location evidence="1">Cytoplasm</location>
    </subcellularLocation>
</comment>
<keyword evidence="3" id="KW-0963">Cytoplasm</keyword>
<dbReference type="GO" id="GO:0005737">
    <property type="term" value="C:cytoplasm"/>
    <property type="evidence" value="ECO:0007669"/>
    <property type="project" value="UniProtKB-SubCell"/>
</dbReference>
<feature type="domain" description="DNA polymerase III beta sliding clamp C-terminal" evidence="11">
    <location>
        <begin position="261"/>
        <end position="382"/>
    </location>
</feature>
<evidence type="ECO:0000256" key="2">
    <source>
        <dbReference type="ARBA" id="ARBA00010752"/>
    </source>
</evidence>
<keyword evidence="7" id="KW-0239">DNA-directed DNA polymerase</keyword>
<evidence type="ECO:0000256" key="5">
    <source>
        <dbReference type="ARBA" id="ARBA00022695"/>
    </source>
</evidence>